<keyword evidence="3" id="KW-1185">Reference proteome</keyword>
<dbReference type="RefSeq" id="WP_122183761.1">
    <property type="nucleotide sequence ID" value="NZ_RFFJ01000049.1"/>
</dbReference>
<protein>
    <submittedName>
        <fullName evidence="2">Uncharacterized protein</fullName>
    </submittedName>
</protein>
<keyword evidence="1" id="KW-0732">Signal</keyword>
<evidence type="ECO:0000313" key="3">
    <source>
        <dbReference type="Proteomes" id="UP000278673"/>
    </source>
</evidence>
<feature type="chain" id="PRO_5017999981" evidence="1">
    <location>
        <begin position="41"/>
        <end position="404"/>
    </location>
</feature>
<evidence type="ECO:0000256" key="1">
    <source>
        <dbReference type="SAM" id="SignalP"/>
    </source>
</evidence>
<dbReference type="Proteomes" id="UP000278673">
    <property type="component" value="Unassembled WGS sequence"/>
</dbReference>
<organism evidence="2 3">
    <name type="scientific">Streptomyces triticirhizae</name>
    <dbReference type="NCBI Taxonomy" id="2483353"/>
    <lineage>
        <taxon>Bacteria</taxon>
        <taxon>Bacillati</taxon>
        <taxon>Actinomycetota</taxon>
        <taxon>Actinomycetes</taxon>
        <taxon>Kitasatosporales</taxon>
        <taxon>Streptomycetaceae</taxon>
        <taxon>Streptomyces</taxon>
    </lineage>
</organism>
<comment type="caution">
    <text evidence="2">The sequence shown here is derived from an EMBL/GenBank/DDBJ whole genome shotgun (WGS) entry which is preliminary data.</text>
</comment>
<sequence>MSKHSGETVERRSSKRRLALMAAVATAAMATMVAASPSYAETGRLADPSADEGQVPQTGEELVATLTELLPQELEITESEGFGLDEGPDVSASLVAEDGTGGTTFDLSAFRIPTNDWREVAGCQGFGEPEPGDESFTCEDTELPDGSILSYVTWDYSDEGEVEEPFHQRDWEVWLEGPGGDGPEEPGGRTVVLSEGKELSGLEDPDSYTPPVDFEQLAEVVQAPVWQQVFDAADEQWGPPEDWEDPSTDIPSAELRSTFRALAPEGLEIIDGTDDDPGRAMLTVDDGNGPGLVDITTATPIEAPEEEPSAVTRLSPDDAADEPQCEEEELADGTLLWFCDWAASEDDPVALSWAVVTYPDGSGLDITSWNMEDWESEPSRVDTPLSAAELAEIVIADEWRALFS</sequence>
<proteinExistence type="predicted"/>
<name>A0A3M2LUH3_9ACTN</name>
<dbReference type="AlphaFoldDB" id="A0A3M2LUH3"/>
<gene>
    <name evidence="2" type="ORF">EBN88_11625</name>
</gene>
<accession>A0A3M2LUH3</accession>
<dbReference type="EMBL" id="RFFJ01000049">
    <property type="protein sequence ID" value="RMI41139.1"/>
    <property type="molecule type" value="Genomic_DNA"/>
</dbReference>
<evidence type="ECO:0000313" key="2">
    <source>
        <dbReference type="EMBL" id="RMI41139.1"/>
    </source>
</evidence>
<feature type="signal peptide" evidence="1">
    <location>
        <begin position="1"/>
        <end position="40"/>
    </location>
</feature>
<reference evidence="2 3" key="1">
    <citation type="submission" date="2018-10" db="EMBL/GenBank/DDBJ databases">
        <title>Isolation, diversity and antifungal activity of actinobacteria from wheat.</title>
        <authorList>
            <person name="Han C."/>
        </authorList>
    </citation>
    <scope>NUCLEOTIDE SEQUENCE [LARGE SCALE GENOMIC DNA]</scope>
    <source>
        <strain evidence="2 3">NEAU-YY642</strain>
    </source>
</reference>